<comment type="caution">
    <text evidence="1">The sequence shown here is derived from an EMBL/GenBank/DDBJ whole genome shotgun (WGS) entry which is preliminary data.</text>
</comment>
<dbReference type="AlphaFoldDB" id="A0AAW5PDE8"/>
<proteinExistence type="predicted"/>
<gene>
    <name evidence="1" type="ORF">GGP99_003246</name>
</gene>
<accession>A0AAW5PDE8</accession>
<organism evidence="1 2">
    <name type="scientific">Salinibacter ruber</name>
    <dbReference type="NCBI Taxonomy" id="146919"/>
    <lineage>
        <taxon>Bacteria</taxon>
        <taxon>Pseudomonadati</taxon>
        <taxon>Rhodothermota</taxon>
        <taxon>Rhodothermia</taxon>
        <taxon>Rhodothermales</taxon>
        <taxon>Salinibacteraceae</taxon>
        <taxon>Salinibacter</taxon>
    </lineage>
</organism>
<evidence type="ECO:0000313" key="1">
    <source>
        <dbReference type="EMBL" id="MCS4159256.1"/>
    </source>
</evidence>
<name>A0AAW5PDE8_9BACT</name>
<evidence type="ECO:0000313" key="2">
    <source>
        <dbReference type="Proteomes" id="UP001155110"/>
    </source>
</evidence>
<dbReference type="EMBL" id="JANTZM010000021">
    <property type="protein sequence ID" value="MCS4159256.1"/>
    <property type="molecule type" value="Genomic_DNA"/>
</dbReference>
<dbReference type="RefSeq" id="WP_259258527.1">
    <property type="nucleotide sequence ID" value="NZ_JANTZM010000021.1"/>
</dbReference>
<sequence length="44" mass="4682">MSFFKILGEALAAASENLDEHESNVAGFVLCAAGTIFFGFQAWA</sequence>
<reference evidence="1" key="1">
    <citation type="submission" date="2022-08" db="EMBL/GenBank/DDBJ databases">
        <title>Genomic Encyclopedia of Type Strains, Phase V (KMG-V): Genome sequencing to study the core and pangenomes of soil and plant-associated prokaryotes.</title>
        <authorList>
            <person name="Whitman W."/>
        </authorList>
    </citation>
    <scope>NUCLEOTIDE SEQUENCE</scope>
    <source>
        <strain evidence="1">SP3002</strain>
    </source>
</reference>
<dbReference type="Proteomes" id="UP001155110">
    <property type="component" value="Unassembled WGS sequence"/>
</dbReference>
<protein>
    <submittedName>
        <fullName evidence="1">Uncharacterized protein</fullName>
    </submittedName>
</protein>